<dbReference type="PROSITE" id="PS50113">
    <property type="entry name" value="PAC"/>
    <property type="match status" value="1"/>
</dbReference>
<evidence type="ECO:0000256" key="3">
    <source>
        <dbReference type="ARBA" id="ARBA00022553"/>
    </source>
</evidence>
<accession>A0AAW4FXQ0</accession>
<dbReference type="Gene3D" id="1.10.287.130">
    <property type="match status" value="1"/>
</dbReference>
<dbReference type="InterPro" id="IPR000700">
    <property type="entry name" value="PAS-assoc_C"/>
</dbReference>
<dbReference type="Gene3D" id="2.10.70.100">
    <property type="match status" value="1"/>
</dbReference>
<dbReference type="Gene3D" id="3.30.565.10">
    <property type="entry name" value="Histidine kinase-like ATPase, C-terminal domain"/>
    <property type="match status" value="1"/>
</dbReference>
<feature type="domain" description="Response regulatory" evidence="6">
    <location>
        <begin position="1"/>
        <end position="105"/>
    </location>
</feature>
<dbReference type="SUPFAM" id="SSF52172">
    <property type="entry name" value="CheY-like"/>
    <property type="match status" value="2"/>
</dbReference>
<dbReference type="SUPFAM" id="SSF47384">
    <property type="entry name" value="Homodimeric domain of signal transducing histidine kinase"/>
    <property type="match status" value="1"/>
</dbReference>
<feature type="modified residue" description="4-aspartylphosphate" evidence="4">
    <location>
        <position position="592"/>
    </location>
</feature>
<dbReference type="InterPro" id="IPR003661">
    <property type="entry name" value="HisK_dim/P_dom"/>
</dbReference>
<dbReference type="PROSITE" id="PS50109">
    <property type="entry name" value="HIS_KIN"/>
    <property type="match status" value="1"/>
</dbReference>
<dbReference type="Gene3D" id="3.30.450.20">
    <property type="entry name" value="PAS domain"/>
    <property type="match status" value="1"/>
</dbReference>
<reference evidence="8 9" key="1">
    <citation type="submission" date="2020-01" db="EMBL/GenBank/DDBJ databases">
        <title>Draft genome assembly of Ensifer adhaerens T173.</title>
        <authorList>
            <person name="Craig J.E."/>
            <person name="Stinchcombe J.R."/>
        </authorList>
    </citation>
    <scope>NUCLEOTIDE SEQUENCE [LARGE SCALE GENOMIC DNA]</scope>
    <source>
        <strain evidence="8 9">T173</strain>
    </source>
</reference>
<sequence length="655" mass="71468">MLGEIGIACAIASDLPQFAQSLNDDTFFAVATEEALRFSDLRQLTSWINNQPSWSDLPFIILTHRGGSPERNPAAARLSELFGNVTFLERPFNAVTFASVARTAIRGRRRQYEARARIEELREGESRLQTALLAGRLGTWELELDSMRFAASDTCKAIFGRPATMAFSYEEALSSIHGDDKERVLNAVKESIDSGRDYAIDHRTLWPDGSVHWTEIRARVVSDKSGHPERLVGVSSDITDRKRYEDQLRDLNDTLEERVAQRTAELSRAHDTLLAEVAQRERAEQHLRHAQKMEAIGQLTGGVAHDFNNLLMAVMGNLDLLRKHLANNPKAARLLEGAMQGARRGAALTQRLLAFARRQDLQVEPVDLEKLIRGMTDLLERSIGSAIALRLNLTNGLPHALVDGNQVELALLNLAVNARDAMPDGGSLVVELDLAQSMPEDGLALGSYLRISVTDTGHGMDGETLKKAIDPFFSTKELGKGTGLGLSMIHGLAVQLNGKFQLFSAPGHGTKAEIWFPSTTQKIEDKGMDLTPAQPGVTARAKILVVDDDALIAMSTVDMLEDLGHEVLEANSGARALELLGGGDQIDLMITDYSMPGMNGAQLAKAALEINPALPILVATGYADLPPGAGIDLPRLGKPYTQDQLAFEIAKVLKF</sequence>
<dbReference type="PROSITE" id="PS50110">
    <property type="entry name" value="RESPONSE_REGULATORY"/>
    <property type="match status" value="2"/>
</dbReference>
<dbReference type="Pfam" id="PF00512">
    <property type="entry name" value="HisKA"/>
    <property type="match status" value="1"/>
</dbReference>
<evidence type="ECO:0000256" key="2">
    <source>
        <dbReference type="ARBA" id="ARBA00012438"/>
    </source>
</evidence>
<dbReference type="CDD" id="cd00130">
    <property type="entry name" value="PAS"/>
    <property type="match status" value="1"/>
</dbReference>
<dbReference type="EC" id="2.7.13.3" evidence="2"/>
<dbReference type="InterPro" id="IPR013655">
    <property type="entry name" value="PAS_fold_3"/>
</dbReference>
<feature type="domain" description="Histidine kinase" evidence="5">
    <location>
        <begin position="302"/>
        <end position="520"/>
    </location>
</feature>
<evidence type="ECO:0000256" key="1">
    <source>
        <dbReference type="ARBA" id="ARBA00000085"/>
    </source>
</evidence>
<dbReference type="AlphaFoldDB" id="A0AAW4FXQ0"/>
<dbReference type="SMART" id="SM00387">
    <property type="entry name" value="HATPase_c"/>
    <property type="match status" value="1"/>
</dbReference>
<dbReference type="Pfam" id="PF00072">
    <property type="entry name" value="Response_reg"/>
    <property type="match status" value="1"/>
</dbReference>
<dbReference type="SMART" id="SM00448">
    <property type="entry name" value="REC"/>
    <property type="match status" value="1"/>
</dbReference>
<dbReference type="InterPro" id="IPR011006">
    <property type="entry name" value="CheY-like_superfamily"/>
</dbReference>
<dbReference type="Proteomes" id="UP000744980">
    <property type="component" value="Unassembled WGS sequence"/>
</dbReference>
<dbReference type="InterPro" id="IPR036890">
    <property type="entry name" value="HATPase_C_sf"/>
</dbReference>
<dbReference type="SUPFAM" id="SSF55874">
    <property type="entry name" value="ATPase domain of HSP90 chaperone/DNA topoisomerase II/histidine kinase"/>
    <property type="match status" value="1"/>
</dbReference>
<dbReference type="PANTHER" id="PTHR43065">
    <property type="entry name" value="SENSOR HISTIDINE KINASE"/>
    <property type="match status" value="1"/>
</dbReference>
<keyword evidence="3 4" id="KW-0597">Phosphoprotein</keyword>
<dbReference type="NCBIfam" id="TIGR00229">
    <property type="entry name" value="sensory_box"/>
    <property type="match status" value="1"/>
</dbReference>
<comment type="caution">
    <text evidence="8">The sequence shown here is derived from an EMBL/GenBank/DDBJ whole genome shotgun (WGS) entry which is preliminary data.</text>
</comment>
<dbReference type="InterPro" id="IPR036097">
    <property type="entry name" value="HisK_dim/P_sf"/>
</dbReference>
<evidence type="ECO:0000313" key="9">
    <source>
        <dbReference type="Proteomes" id="UP000744980"/>
    </source>
</evidence>
<gene>
    <name evidence="8" type="ORF">GFB56_35790</name>
</gene>
<evidence type="ECO:0000259" key="7">
    <source>
        <dbReference type="PROSITE" id="PS50113"/>
    </source>
</evidence>
<comment type="catalytic activity">
    <reaction evidence="1">
        <text>ATP + protein L-histidine = ADP + protein N-phospho-L-histidine.</text>
        <dbReference type="EC" id="2.7.13.3"/>
    </reaction>
</comment>
<evidence type="ECO:0000256" key="4">
    <source>
        <dbReference type="PROSITE-ProRule" id="PRU00169"/>
    </source>
</evidence>
<dbReference type="InterPro" id="IPR003594">
    <property type="entry name" value="HATPase_dom"/>
</dbReference>
<evidence type="ECO:0000259" key="5">
    <source>
        <dbReference type="PROSITE" id="PS50109"/>
    </source>
</evidence>
<dbReference type="EMBL" id="WXFA01000066">
    <property type="protein sequence ID" value="MBM3096039.1"/>
    <property type="molecule type" value="Genomic_DNA"/>
</dbReference>
<name>A0AAW4FXQ0_9HYPH</name>
<dbReference type="Pfam" id="PF08447">
    <property type="entry name" value="PAS_3"/>
    <property type="match status" value="1"/>
</dbReference>
<dbReference type="Gene3D" id="3.40.50.2300">
    <property type="match status" value="1"/>
</dbReference>
<organism evidence="8 9">
    <name type="scientific">Ensifer canadensis</name>
    <dbReference type="NCBI Taxonomy" id="555315"/>
    <lineage>
        <taxon>Bacteria</taxon>
        <taxon>Pseudomonadati</taxon>
        <taxon>Pseudomonadota</taxon>
        <taxon>Alphaproteobacteria</taxon>
        <taxon>Hyphomicrobiales</taxon>
        <taxon>Rhizobiaceae</taxon>
        <taxon>Sinorhizobium/Ensifer group</taxon>
        <taxon>Ensifer</taxon>
    </lineage>
</organism>
<dbReference type="InterPro" id="IPR035965">
    <property type="entry name" value="PAS-like_dom_sf"/>
</dbReference>
<dbReference type="InterPro" id="IPR000014">
    <property type="entry name" value="PAS"/>
</dbReference>
<dbReference type="InterPro" id="IPR005467">
    <property type="entry name" value="His_kinase_dom"/>
</dbReference>
<dbReference type="Pfam" id="PF02518">
    <property type="entry name" value="HATPase_c"/>
    <property type="match status" value="1"/>
</dbReference>
<dbReference type="GO" id="GO:0000155">
    <property type="term" value="F:phosphorelay sensor kinase activity"/>
    <property type="evidence" value="ECO:0007669"/>
    <property type="project" value="InterPro"/>
</dbReference>
<dbReference type="InterPro" id="IPR001789">
    <property type="entry name" value="Sig_transdc_resp-reg_receiver"/>
</dbReference>
<proteinExistence type="predicted"/>
<evidence type="ECO:0000259" key="6">
    <source>
        <dbReference type="PROSITE" id="PS50110"/>
    </source>
</evidence>
<feature type="domain" description="Response regulatory" evidence="6">
    <location>
        <begin position="542"/>
        <end position="653"/>
    </location>
</feature>
<keyword evidence="9" id="KW-1185">Reference proteome</keyword>
<feature type="domain" description="PAC" evidence="7">
    <location>
        <begin position="198"/>
        <end position="250"/>
    </location>
</feature>
<dbReference type="InterPro" id="IPR004358">
    <property type="entry name" value="Sig_transdc_His_kin-like_C"/>
</dbReference>
<dbReference type="PANTHER" id="PTHR43065:SF42">
    <property type="entry name" value="TWO-COMPONENT SENSOR PPRA"/>
    <property type="match status" value="1"/>
</dbReference>
<dbReference type="InterPro" id="IPR001610">
    <property type="entry name" value="PAC"/>
</dbReference>
<comment type="caution">
    <text evidence="4">Lacks conserved residue(s) required for the propagation of feature annotation.</text>
</comment>
<protein>
    <recommendedName>
        <fullName evidence="2">histidine kinase</fullName>
        <ecNumber evidence="2">2.7.13.3</ecNumber>
    </recommendedName>
</protein>
<dbReference type="SMART" id="SM00388">
    <property type="entry name" value="HisKA"/>
    <property type="match status" value="1"/>
</dbReference>
<evidence type="ECO:0000313" key="8">
    <source>
        <dbReference type="EMBL" id="MBM3096039.1"/>
    </source>
</evidence>
<dbReference type="SUPFAM" id="SSF55785">
    <property type="entry name" value="PYP-like sensor domain (PAS domain)"/>
    <property type="match status" value="1"/>
</dbReference>
<dbReference type="SMART" id="SM00086">
    <property type="entry name" value="PAC"/>
    <property type="match status" value="1"/>
</dbReference>
<dbReference type="PRINTS" id="PR00344">
    <property type="entry name" value="BCTRLSENSOR"/>
</dbReference>